<dbReference type="RefSeq" id="WP_131482629.1">
    <property type="nucleotide sequence ID" value="NZ_SJDL01000023.1"/>
</dbReference>
<name>A0ABY1ZI97_9GAMM</name>
<dbReference type="InterPro" id="IPR050882">
    <property type="entry name" value="Prepilin_peptidase/N-MTase"/>
</dbReference>
<evidence type="ECO:0000259" key="3">
    <source>
        <dbReference type="Pfam" id="PF01478"/>
    </source>
</evidence>
<organism evidence="4 5">
    <name type="scientific">Marinobacter halodurans</name>
    <dbReference type="NCBI Taxonomy" id="2528979"/>
    <lineage>
        <taxon>Bacteria</taxon>
        <taxon>Pseudomonadati</taxon>
        <taxon>Pseudomonadota</taxon>
        <taxon>Gammaproteobacteria</taxon>
        <taxon>Pseudomonadales</taxon>
        <taxon>Marinobacteraceae</taxon>
        <taxon>Marinobacter</taxon>
    </lineage>
</organism>
<evidence type="ECO:0000313" key="4">
    <source>
        <dbReference type="EMBL" id="TBW54346.1"/>
    </source>
</evidence>
<sequence length="173" mass="18325">MNTTEWMLALLTAALVIAVVTDLRTHRIPNWLTLGVLLVSLVGQIIFAQWQGLVHGFGGAFVGLLCFLPLHIFGALGAGDVKLMTAAGSLLGPLGAFVGVLATLVFGGLLALAFIASRGGLIPLLRRYSRMAVMMTHLQPTYLAPVPGEAAAERFPYALAIACGAFFSLWYLA</sequence>
<keyword evidence="2" id="KW-0472">Membrane</keyword>
<feature type="transmembrane region" description="Helical" evidence="2">
    <location>
        <begin position="155"/>
        <end position="172"/>
    </location>
</feature>
<feature type="transmembrane region" description="Helical" evidence="2">
    <location>
        <begin position="90"/>
        <end position="116"/>
    </location>
</feature>
<evidence type="ECO:0000256" key="2">
    <source>
        <dbReference type="SAM" id="Phobius"/>
    </source>
</evidence>
<reference evidence="4 5" key="1">
    <citation type="submission" date="2019-02" db="EMBL/GenBank/DDBJ databases">
        <title>Marinobacter halodurans sp. nov., a marine bacterium isolated from sea tidal flat.</title>
        <authorList>
            <person name="Yoo Y."/>
            <person name="Lee D.W."/>
            <person name="Kim B.S."/>
            <person name="Kim J.-J."/>
        </authorList>
    </citation>
    <scope>NUCLEOTIDE SEQUENCE [LARGE SCALE GENOMIC DNA]</scope>
    <source>
        <strain evidence="4 5">YJ-S3-2</strain>
    </source>
</reference>
<proteinExistence type="inferred from homology"/>
<dbReference type="Proteomes" id="UP000313645">
    <property type="component" value="Unassembled WGS sequence"/>
</dbReference>
<dbReference type="PANTHER" id="PTHR30487:SF0">
    <property type="entry name" value="PREPILIN LEADER PEPTIDASE_N-METHYLTRANSFERASE-RELATED"/>
    <property type="match status" value="1"/>
</dbReference>
<dbReference type="PANTHER" id="PTHR30487">
    <property type="entry name" value="TYPE 4 PREPILIN-LIKE PROTEINS LEADER PEPTIDE-PROCESSING ENZYME"/>
    <property type="match status" value="1"/>
</dbReference>
<feature type="transmembrane region" description="Helical" evidence="2">
    <location>
        <begin position="6"/>
        <end position="24"/>
    </location>
</feature>
<keyword evidence="2" id="KW-1133">Transmembrane helix</keyword>
<evidence type="ECO:0000256" key="1">
    <source>
        <dbReference type="ARBA" id="ARBA00005801"/>
    </source>
</evidence>
<feature type="transmembrane region" description="Helical" evidence="2">
    <location>
        <begin position="56"/>
        <end position="78"/>
    </location>
</feature>
<dbReference type="Gene3D" id="1.20.120.1220">
    <property type="match status" value="1"/>
</dbReference>
<feature type="transmembrane region" description="Helical" evidence="2">
    <location>
        <begin position="31"/>
        <end position="50"/>
    </location>
</feature>
<dbReference type="InterPro" id="IPR000045">
    <property type="entry name" value="Prepilin_IV_endopep_pep"/>
</dbReference>
<accession>A0ABY1ZI97</accession>
<dbReference type="EMBL" id="SJDL01000023">
    <property type="protein sequence ID" value="TBW54346.1"/>
    <property type="molecule type" value="Genomic_DNA"/>
</dbReference>
<keyword evidence="5" id="KW-1185">Reference proteome</keyword>
<dbReference type="Pfam" id="PF01478">
    <property type="entry name" value="Peptidase_A24"/>
    <property type="match status" value="1"/>
</dbReference>
<gene>
    <name evidence="4" type="ORF">EZI54_14645</name>
</gene>
<comment type="caution">
    <text evidence="4">The sequence shown here is derived from an EMBL/GenBank/DDBJ whole genome shotgun (WGS) entry which is preliminary data.</text>
</comment>
<feature type="domain" description="Prepilin type IV endopeptidase peptidase" evidence="3">
    <location>
        <begin position="10"/>
        <end position="112"/>
    </location>
</feature>
<keyword evidence="2" id="KW-0812">Transmembrane</keyword>
<evidence type="ECO:0000313" key="5">
    <source>
        <dbReference type="Proteomes" id="UP000313645"/>
    </source>
</evidence>
<protein>
    <recommendedName>
        <fullName evidence="3">Prepilin type IV endopeptidase peptidase domain-containing protein</fullName>
    </recommendedName>
</protein>
<comment type="similarity">
    <text evidence="1">Belongs to the peptidase A24 family.</text>
</comment>